<dbReference type="EMBL" id="ACQA01000002">
    <property type="protein sequence ID" value="EEQ93113.1"/>
    <property type="molecule type" value="Genomic_DNA"/>
</dbReference>
<feature type="domain" description="Glutaredoxin" evidence="8">
    <location>
        <begin position="75"/>
        <end position="133"/>
    </location>
</feature>
<dbReference type="AlphaFoldDB" id="C4WMB5"/>
<dbReference type="CDD" id="cd02976">
    <property type="entry name" value="NrdH"/>
    <property type="match status" value="1"/>
</dbReference>
<name>C4WMB5_9HYPH</name>
<sequence length="145" mass="15931">MRSGCLLVRLAFPLSCAFQRAFRDARTAFCVLPGHSLFFHEPLEMLCLFVLSRISSETGSHFSGCALTSEKKMNVTVYSKPACVQCTATTRALDRQGIEYEVIDISADADAFDLVKGMGYRQVPVVVAGESHWAGFRPDMISSLA</sequence>
<dbReference type="Gene3D" id="3.40.30.10">
    <property type="entry name" value="Glutaredoxin"/>
    <property type="match status" value="1"/>
</dbReference>
<dbReference type="PANTHER" id="PTHR34386">
    <property type="entry name" value="GLUTAREDOXIN"/>
    <property type="match status" value="1"/>
</dbReference>
<dbReference type="InterPro" id="IPR051548">
    <property type="entry name" value="Grx-like_ET"/>
</dbReference>
<keyword evidence="6" id="KW-1015">Disulfide bond</keyword>
<evidence type="ECO:0000256" key="5">
    <source>
        <dbReference type="ARBA" id="ARBA00022982"/>
    </source>
</evidence>
<dbReference type="GO" id="GO:0009055">
    <property type="term" value="F:electron transfer activity"/>
    <property type="evidence" value="ECO:0007669"/>
    <property type="project" value="TreeGrafter"/>
</dbReference>
<evidence type="ECO:0000256" key="1">
    <source>
        <dbReference type="ARBA" id="ARBA00002292"/>
    </source>
</evidence>
<keyword evidence="5" id="KW-0249">Electron transport</keyword>
<dbReference type="InterPro" id="IPR002109">
    <property type="entry name" value="Glutaredoxin"/>
</dbReference>
<keyword evidence="4" id="KW-0813">Transport</keyword>
<comment type="caution">
    <text evidence="9">The sequence shown here is derived from an EMBL/GenBank/DDBJ whole genome shotgun (WGS) entry which is preliminary data.</text>
</comment>
<keyword evidence="7" id="KW-0676">Redox-active center</keyword>
<organism evidence="9 10">
    <name type="scientific">Brucella intermedia LMG 3301</name>
    <dbReference type="NCBI Taxonomy" id="641118"/>
    <lineage>
        <taxon>Bacteria</taxon>
        <taxon>Pseudomonadati</taxon>
        <taxon>Pseudomonadota</taxon>
        <taxon>Alphaproteobacteria</taxon>
        <taxon>Hyphomicrobiales</taxon>
        <taxon>Brucellaceae</taxon>
        <taxon>Brucella/Ochrobactrum group</taxon>
        <taxon>Brucella</taxon>
    </lineage>
</organism>
<dbReference type="PROSITE" id="PS51354">
    <property type="entry name" value="GLUTAREDOXIN_2"/>
    <property type="match status" value="1"/>
</dbReference>
<dbReference type="InterPro" id="IPR036249">
    <property type="entry name" value="Thioredoxin-like_sf"/>
</dbReference>
<evidence type="ECO:0000256" key="4">
    <source>
        <dbReference type="ARBA" id="ARBA00022448"/>
    </source>
</evidence>
<protein>
    <recommendedName>
        <fullName evidence="3">Glutaredoxin-like protein NrdH</fullName>
    </recommendedName>
</protein>
<gene>
    <name evidence="9" type="primary">nrdH</name>
    <name evidence="9" type="ORF">OINT_2000247</name>
</gene>
<dbReference type="GO" id="GO:0045454">
    <property type="term" value="P:cell redox homeostasis"/>
    <property type="evidence" value="ECO:0007669"/>
    <property type="project" value="InterPro"/>
</dbReference>
<dbReference type="SUPFAM" id="SSF52833">
    <property type="entry name" value="Thioredoxin-like"/>
    <property type="match status" value="1"/>
</dbReference>
<dbReference type="HOGENOM" id="CLU_1784902_0_0_5"/>
<reference evidence="9 10" key="1">
    <citation type="submission" date="2009-05" db="EMBL/GenBank/DDBJ databases">
        <authorList>
            <person name="Setubal J.C."/>
            <person name="Boyle S."/>
            <person name="Crasta O.R."/>
            <person name="Gillespie J.J."/>
            <person name="Kenyon R.W."/>
            <person name="Lu J."/>
            <person name="Mane S."/>
            <person name="Nagrani S."/>
            <person name="Shallom J.M."/>
            <person name="Shallom S."/>
            <person name="Shukla M."/>
            <person name="Snyder E.E."/>
            <person name="Sobral B.W."/>
            <person name="Wattam A.R."/>
            <person name="Will R."/>
            <person name="Williams K."/>
            <person name="Yoo H."/>
            <person name="Munk C."/>
            <person name="Tapia R."/>
            <person name="Green L."/>
            <person name="Rogers Y."/>
            <person name="Detter J.C."/>
            <person name="Bruce D."/>
            <person name="Brettin T.S."/>
            <person name="Tsolis R."/>
        </authorList>
    </citation>
    <scope>NUCLEOTIDE SEQUENCE [LARGE SCALE GENOMIC DNA]</scope>
    <source>
        <strain evidence="9 10">LMG 3301</strain>
    </source>
</reference>
<dbReference type="PANTHER" id="PTHR34386:SF1">
    <property type="entry name" value="GLUTAREDOXIN-LIKE PROTEIN NRDH"/>
    <property type="match status" value="1"/>
</dbReference>
<evidence type="ECO:0000313" key="9">
    <source>
        <dbReference type="EMBL" id="EEQ93113.1"/>
    </source>
</evidence>
<evidence type="ECO:0000256" key="6">
    <source>
        <dbReference type="ARBA" id="ARBA00023157"/>
    </source>
</evidence>
<comment type="similarity">
    <text evidence="2">Belongs to the glutaredoxin family.</text>
</comment>
<dbReference type="Proteomes" id="UP000004386">
    <property type="component" value="Unassembled WGS sequence"/>
</dbReference>
<evidence type="ECO:0000313" key="10">
    <source>
        <dbReference type="Proteomes" id="UP000004386"/>
    </source>
</evidence>
<evidence type="ECO:0000256" key="7">
    <source>
        <dbReference type="ARBA" id="ARBA00023284"/>
    </source>
</evidence>
<dbReference type="NCBIfam" id="TIGR02194">
    <property type="entry name" value="GlrX_NrdH"/>
    <property type="match status" value="1"/>
</dbReference>
<evidence type="ECO:0000256" key="2">
    <source>
        <dbReference type="ARBA" id="ARBA00007787"/>
    </source>
</evidence>
<comment type="function">
    <text evidence="1">Electron transport system for the ribonucleotide reductase system NrdEF.</text>
</comment>
<proteinExistence type="inferred from homology"/>
<dbReference type="InterPro" id="IPR011909">
    <property type="entry name" value="GlrX_NrdH"/>
</dbReference>
<evidence type="ECO:0000259" key="8">
    <source>
        <dbReference type="Pfam" id="PF00462"/>
    </source>
</evidence>
<dbReference type="Pfam" id="PF00462">
    <property type="entry name" value="Glutaredoxin"/>
    <property type="match status" value="1"/>
</dbReference>
<accession>C4WMB5</accession>
<evidence type="ECO:0000256" key="3">
    <source>
        <dbReference type="ARBA" id="ARBA00017945"/>
    </source>
</evidence>